<comment type="caution">
    <text evidence="2">The sequence shown here is derived from an EMBL/GenBank/DDBJ whole genome shotgun (WGS) entry which is preliminary data.</text>
</comment>
<organism evidence="2 3">
    <name type="scientific">Mucuna pruriens</name>
    <name type="common">Velvet bean</name>
    <name type="synonym">Dolichos pruriens</name>
    <dbReference type="NCBI Taxonomy" id="157652"/>
    <lineage>
        <taxon>Eukaryota</taxon>
        <taxon>Viridiplantae</taxon>
        <taxon>Streptophyta</taxon>
        <taxon>Embryophyta</taxon>
        <taxon>Tracheophyta</taxon>
        <taxon>Spermatophyta</taxon>
        <taxon>Magnoliopsida</taxon>
        <taxon>eudicotyledons</taxon>
        <taxon>Gunneridae</taxon>
        <taxon>Pentapetalae</taxon>
        <taxon>rosids</taxon>
        <taxon>fabids</taxon>
        <taxon>Fabales</taxon>
        <taxon>Fabaceae</taxon>
        <taxon>Papilionoideae</taxon>
        <taxon>50 kb inversion clade</taxon>
        <taxon>NPAAA clade</taxon>
        <taxon>indigoferoid/millettioid clade</taxon>
        <taxon>Phaseoleae</taxon>
        <taxon>Mucuna</taxon>
    </lineage>
</organism>
<dbReference type="InterPro" id="IPR043502">
    <property type="entry name" value="DNA/RNA_pol_sf"/>
</dbReference>
<sequence>MEWNQECQEAFEKVKHYLEMPLVLVPMAPRKPLILYLTVLEESMRGILGQWNASGKEHVIYYLSKKFTKCEQ</sequence>
<dbReference type="Pfam" id="PF17919">
    <property type="entry name" value="RT_RNaseH_2"/>
    <property type="match status" value="1"/>
</dbReference>
<proteinExistence type="predicted"/>
<dbReference type="PANTHER" id="PTHR48475:SF1">
    <property type="entry name" value="RNASE H TYPE-1 DOMAIN-CONTAINING PROTEIN"/>
    <property type="match status" value="1"/>
</dbReference>
<dbReference type="InterPro" id="IPR041577">
    <property type="entry name" value="RT_RNaseH_2"/>
</dbReference>
<gene>
    <name evidence="2" type="ORF">CR513_57541</name>
</gene>
<dbReference type="SUPFAM" id="SSF56672">
    <property type="entry name" value="DNA/RNA polymerases"/>
    <property type="match status" value="1"/>
</dbReference>
<evidence type="ECO:0000313" key="3">
    <source>
        <dbReference type="Proteomes" id="UP000257109"/>
    </source>
</evidence>
<dbReference type="Proteomes" id="UP000257109">
    <property type="component" value="Unassembled WGS sequence"/>
</dbReference>
<feature type="domain" description="Reverse transcriptase/retrotransposon-derived protein RNase H-like" evidence="1">
    <location>
        <begin position="3"/>
        <end position="72"/>
    </location>
</feature>
<dbReference type="OrthoDB" id="2020560at2759"/>
<feature type="non-terminal residue" evidence="2">
    <location>
        <position position="72"/>
    </location>
</feature>
<dbReference type="AlphaFoldDB" id="A0A371ED44"/>
<accession>A0A371ED44</accession>
<reference evidence="2" key="1">
    <citation type="submission" date="2018-05" db="EMBL/GenBank/DDBJ databases">
        <title>Draft genome of Mucuna pruriens seed.</title>
        <authorList>
            <person name="Nnadi N.E."/>
            <person name="Vos R."/>
            <person name="Hasami M.H."/>
            <person name="Devisetty U.K."/>
            <person name="Aguiy J.C."/>
        </authorList>
    </citation>
    <scope>NUCLEOTIDE SEQUENCE [LARGE SCALE GENOMIC DNA]</scope>
    <source>
        <strain evidence="2">JCA_2017</strain>
    </source>
</reference>
<dbReference type="PANTHER" id="PTHR48475">
    <property type="entry name" value="RIBONUCLEASE H"/>
    <property type="match status" value="1"/>
</dbReference>
<name>A0A371ED44_MUCPR</name>
<dbReference type="EMBL" id="QJKJ01014631">
    <property type="protein sequence ID" value="RDX63961.1"/>
    <property type="molecule type" value="Genomic_DNA"/>
</dbReference>
<feature type="non-terminal residue" evidence="2">
    <location>
        <position position="1"/>
    </location>
</feature>
<protein>
    <recommendedName>
        <fullName evidence="1">Reverse transcriptase/retrotransposon-derived protein RNase H-like domain-containing protein</fullName>
    </recommendedName>
</protein>
<keyword evidence="3" id="KW-1185">Reference proteome</keyword>
<evidence type="ECO:0000313" key="2">
    <source>
        <dbReference type="EMBL" id="RDX63961.1"/>
    </source>
</evidence>
<evidence type="ECO:0000259" key="1">
    <source>
        <dbReference type="Pfam" id="PF17919"/>
    </source>
</evidence>